<dbReference type="AlphaFoldDB" id="A0A238V6Z4"/>
<dbReference type="RefSeq" id="WP_089383498.1">
    <property type="nucleotide sequence ID" value="NZ_FZNQ01000002.1"/>
</dbReference>
<evidence type="ECO:0000313" key="1">
    <source>
        <dbReference type="EMBL" id="SNR30160.1"/>
    </source>
</evidence>
<dbReference type="PIRSF" id="PIRSF030471">
    <property type="entry name" value="STR_Vng0742h_prd"/>
    <property type="match status" value="1"/>
</dbReference>
<accession>A0A238V6Z4</accession>
<gene>
    <name evidence="1" type="ORF">SAMN06264855_10230</name>
</gene>
<name>A0A238V6Z4_HALVU</name>
<proteinExistence type="predicted"/>
<reference evidence="1 2" key="1">
    <citation type="submission" date="2017-06" db="EMBL/GenBank/DDBJ databases">
        <authorList>
            <person name="Kim H.J."/>
            <person name="Triplett B.A."/>
        </authorList>
    </citation>
    <scope>NUCLEOTIDE SEQUENCE [LARGE SCALE GENOMIC DNA]</scope>
    <source>
        <strain evidence="1 2">DSM 8800</strain>
    </source>
</reference>
<sequence>MDGLDAVFEDAEIADLSLAVVNRTSPEPLQRILEKLFDHQQVDVMEVDRDEETEDMVYLLDGEEVIAKSPLSAVADAILTVNSDLYITGTHTLEEVDPPEVIAGLTDVPFHLRGYPESHKEKLLLIVISRYIERLSFIHGGGKHRASFQRLSRIEDERGTRAVYEMLADTDIDVHVYGMPDWTPPPEFDLTMHGGWEGEFRHSWFVVHVPEDESLPHAALVALETRPRMWKGLWTYRTEKVREINRYIEAQL</sequence>
<dbReference type="EMBL" id="FZNQ01000002">
    <property type="protein sequence ID" value="SNR30160.1"/>
    <property type="molecule type" value="Genomic_DNA"/>
</dbReference>
<organism evidence="1 2">
    <name type="scientific">Halorubrum vacuolatum</name>
    <name type="common">Natronobacterium vacuolatum</name>
    <dbReference type="NCBI Taxonomy" id="63740"/>
    <lineage>
        <taxon>Archaea</taxon>
        <taxon>Methanobacteriati</taxon>
        <taxon>Methanobacteriota</taxon>
        <taxon>Stenosarchaea group</taxon>
        <taxon>Halobacteria</taxon>
        <taxon>Halobacteriales</taxon>
        <taxon>Haloferacaceae</taxon>
        <taxon>Halorubrum</taxon>
    </lineage>
</organism>
<keyword evidence="2" id="KW-1185">Reference proteome</keyword>
<evidence type="ECO:0008006" key="3">
    <source>
        <dbReference type="Google" id="ProtNLM"/>
    </source>
</evidence>
<dbReference type="OrthoDB" id="302327at2157"/>
<evidence type="ECO:0000313" key="2">
    <source>
        <dbReference type="Proteomes" id="UP000198397"/>
    </source>
</evidence>
<dbReference type="Proteomes" id="UP000198397">
    <property type="component" value="Unassembled WGS sequence"/>
</dbReference>
<dbReference type="InterPro" id="IPR016954">
    <property type="entry name" value="Uncharacterised_Vng0742h"/>
</dbReference>
<protein>
    <recommendedName>
        <fullName evidence="3">Diguanylate Cyclase and Two-component system sensory domain-containing protein</fullName>
    </recommendedName>
</protein>